<dbReference type="AlphaFoldDB" id="A0A452ZXX5"/>
<reference evidence="2" key="1">
    <citation type="journal article" date="2014" name="Science">
        <title>Ancient hybridizations among the ancestral genomes of bread wheat.</title>
        <authorList>
            <consortium name="International Wheat Genome Sequencing Consortium,"/>
            <person name="Marcussen T."/>
            <person name="Sandve S.R."/>
            <person name="Heier L."/>
            <person name="Spannagl M."/>
            <person name="Pfeifer M."/>
            <person name="Jakobsen K.S."/>
            <person name="Wulff B.B."/>
            <person name="Steuernagel B."/>
            <person name="Mayer K.F."/>
            <person name="Olsen O.A."/>
        </authorList>
    </citation>
    <scope>NUCLEOTIDE SEQUENCE [LARGE SCALE GENOMIC DNA]</scope>
    <source>
        <strain evidence="2">cv. AL8/78</strain>
    </source>
</reference>
<dbReference type="Gramene" id="AET1Gv20965900.39">
    <property type="protein sequence ID" value="AET1Gv20965900.39"/>
    <property type="gene ID" value="AET1Gv20965900"/>
</dbReference>
<dbReference type="EnsemblPlants" id="AET1Gv20965900.39">
    <property type="protein sequence ID" value="AET1Gv20965900.39"/>
    <property type="gene ID" value="AET1Gv20965900"/>
</dbReference>
<sequence>MSSLHQTLLSTPLELLSSKPMNKCSFCTCSKILNRLFPVQVRNMYPQYSL</sequence>
<reference evidence="1" key="5">
    <citation type="journal article" date="2021" name="G3 (Bethesda)">
        <title>Aegilops tauschii genome assembly Aet v5.0 features greater sequence contiguity and improved annotation.</title>
        <authorList>
            <person name="Wang L."/>
            <person name="Zhu T."/>
            <person name="Rodriguez J.C."/>
            <person name="Deal K.R."/>
            <person name="Dubcovsky J."/>
            <person name="McGuire P.E."/>
            <person name="Lux T."/>
            <person name="Spannagl M."/>
            <person name="Mayer K.F.X."/>
            <person name="Baldrich P."/>
            <person name="Meyers B.C."/>
            <person name="Huo N."/>
            <person name="Gu Y.Q."/>
            <person name="Zhou H."/>
            <person name="Devos K.M."/>
            <person name="Bennetzen J.L."/>
            <person name="Unver T."/>
            <person name="Budak H."/>
            <person name="Gulick P.J."/>
            <person name="Galiba G."/>
            <person name="Kalapos B."/>
            <person name="Nelson D.R."/>
            <person name="Li P."/>
            <person name="You F.M."/>
            <person name="Luo M.C."/>
            <person name="Dvorak J."/>
        </authorList>
    </citation>
    <scope>NUCLEOTIDE SEQUENCE [LARGE SCALE GENOMIC DNA]</scope>
    <source>
        <strain evidence="1">cv. AL8/78</strain>
    </source>
</reference>
<name>A0A452ZXX5_AEGTS</name>
<proteinExistence type="predicted"/>
<reference evidence="2" key="2">
    <citation type="journal article" date="2017" name="Nat. Plants">
        <title>The Aegilops tauschii genome reveals multiple impacts of transposons.</title>
        <authorList>
            <person name="Zhao G."/>
            <person name="Zou C."/>
            <person name="Li K."/>
            <person name="Wang K."/>
            <person name="Li T."/>
            <person name="Gao L."/>
            <person name="Zhang X."/>
            <person name="Wang H."/>
            <person name="Yang Z."/>
            <person name="Liu X."/>
            <person name="Jiang W."/>
            <person name="Mao L."/>
            <person name="Kong X."/>
            <person name="Jiao Y."/>
            <person name="Jia J."/>
        </authorList>
    </citation>
    <scope>NUCLEOTIDE SEQUENCE [LARGE SCALE GENOMIC DNA]</scope>
    <source>
        <strain evidence="2">cv. AL8/78</strain>
    </source>
</reference>
<keyword evidence="2" id="KW-1185">Reference proteome</keyword>
<reference evidence="1" key="3">
    <citation type="journal article" date="2017" name="Nature">
        <title>Genome sequence of the progenitor of the wheat D genome Aegilops tauschii.</title>
        <authorList>
            <person name="Luo M.C."/>
            <person name="Gu Y.Q."/>
            <person name="Puiu D."/>
            <person name="Wang H."/>
            <person name="Twardziok S.O."/>
            <person name="Deal K.R."/>
            <person name="Huo N."/>
            <person name="Zhu T."/>
            <person name="Wang L."/>
            <person name="Wang Y."/>
            <person name="McGuire P.E."/>
            <person name="Liu S."/>
            <person name="Long H."/>
            <person name="Ramasamy R.K."/>
            <person name="Rodriguez J.C."/>
            <person name="Van S.L."/>
            <person name="Yuan L."/>
            <person name="Wang Z."/>
            <person name="Xia Z."/>
            <person name="Xiao L."/>
            <person name="Anderson O.D."/>
            <person name="Ouyang S."/>
            <person name="Liang Y."/>
            <person name="Zimin A.V."/>
            <person name="Pertea G."/>
            <person name="Qi P."/>
            <person name="Bennetzen J.L."/>
            <person name="Dai X."/>
            <person name="Dawson M.W."/>
            <person name="Muller H.G."/>
            <person name="Kugler K."/>
            <person name="Rivarola-Duarte L."/>
            <person name="Spannagl M."/>
            <person name="Mayer K.F.X."/>
            <person name="Lu F.H."/>
            <person name="Bevan M.W."/>
            <person name="Leroy P."/>
            <person name="Li P."/>
            <person name="You F.M."/>
            <person name="Sun Q."/>
            <person name="Liu Z."/>
            <person name="Lyons E."/>
            <person name="Wicker T."/>
            <person name="Salzberg S.L."/>
            <person name="Devos K.M."/>
            <person name="Dvorak J."/>
        </authorList>
    </citation>
    <scope>NUCLEOTIDE SEQUENCE [LARGE SCALE GENOMIC DNA]</scope>
    <source>
        <strain evidence="1">cv. AL8/78</strain>
    </source>
</reference>
<protein>
    <submittedName>
        <fullName evidence="1">Uncharacterized protein</fullName>
    </submittedName>
</protein>
<dbReference type="Proteomes" id="UP000015105">
    <property type="component" value="Chromosome 1D"/>
</dbReference>
<organism evidence="1 2">
    <name type="scientific">Aegilops tauschii subsp. strangulata</name>
    <name type="common">Goatgrass</name>
    <dbReference type="NCBI Taxonomy" id="200361"/>
    <lineage>
        <taxon>Eukaryota</taxon>
        <taxon>Viridiplantae</taxon>
        <taxon>Streptophyta</taxon>
        <taxon>Embryophyta</taxon>
        <taxon>Tracheophyta</taxon>
        <taxon>Spermatophyta</taxon>
        <taxon>Magnoliopsida</taxon>
        <taxon>Liliopsida</taxon>
        <taxon>Poales</taxon>
        <taxon>Poaceae</taxon>
        <taxon>BOP clade</taxon>
        <taxon>Pooideae</taxon>
        <taxon>Triticodae</taxon>
        <taxon>Triticeae</taxon>
        <taxon>Triticinae</taxon>
        <taxon>Aegilops</taxon>
    </lineage>
</organism>
<evidence type="ECO:0000313" key="1">
    <source>
        <dbReference type="EnsemblPlants" id="AET1Gv20965900.39"/>
    </source>
</evidence>
<evidence type="ECO:0000313" key="2">
    <source>
        <dbReference type="Proteomes" id="UP000015105"/>
    </source>
</evidence>
<accession>A0A452ZXX5</accession>
<reference evidence="1" key="4">
    <citation type="submission" date="2019-03" db="UniProtKB">
        <authorList>
            <consortium name="EnsemblPlants"/>
        </authorList>
    </citation>
    <scope>IDENTIFICATION</scope>
</reference>